<feature type="domain" description="Ig-like" evidence="2">
    <location>
        <begin position="286"/>
        <end position="363"/>
    </location>
</feature>
<proteinExistence type="predicted"/>
<dbReference type="Proteomes" id="UP001596481">
    <property type="component" value="Unassembled WGS sequence"/>
</dbReference>
<accession>A0ABD5Z9Y6</accession>
<evidence type="ECO:0000259" key="2">
    <source>
        <dbReference type="Pfam" id="PF25942"/>
    </source>
</evidence>
<gene>
    <name evidence="3" type="ORF">ACFQJC_00660</name>
</gene>
<feature type="compositionally biased region" description="Low complexity" evidence="1">
    <location>
        <begin position="34"/>
        <end position="51"/>
    </location>
</feature>
<dbReference type="RefSeq" id="WP_390221316.1">
    <property type="nucleotide sequence ID" value="NZ_JBHTAA010000001.1"/>
</dbReference>
<dbReference type="Pfam" id="PF25942">
    <property type="entry name" value="Ig_halo"/>
    <property type="match status" value="3"/>
</dbReference>
<sequence length="368" mass="39443">MKRRALLSSLSGSLLVGVAGCLGSNSERPASQRTTAEPSTKPPTTASPTPEQTRTKTPVPRVNLGVKNESDRGHTLSVQVTQADETVLDQSFDIGPGPGHSMSIKPDIVGEGVYSIVAGLETGARLDYEWCFKEGDRGLEIVITSNGALEPRENESVELSDESLPYTVSGAKDIFSSPRVVVRNESNDASELTVTLEHSGDQFFVHTFDALRHHEISAGPVVKSHATYDVFIETEYGQQSTYEWQIGEYANYPVLAVLITESGALRVGCAWPGTAVIVVENNDETRHEVTTTLTRDDVVVAETTQTVAPGTDHLTVDFPIGDEYELTVATSSGSATVPYLACNSASTKAEVQLEGGVPTVETGILSWT</sequence>
<keyword evidence="4" id="KW-1185">Reference proteome</keyword>
<feature type="domain" description="Ig-like" evidence="2">
    <location>
        <begin position="189"/>
        <end position="272"/>
    </location>
</feature>
<dbReference type="InterPro" id="IPR058929">
    <property type="entry name" value="Ig_halo"/>
</dbReference>
<name>A0ABD5Z9Y6_9EURY</name>
<reference evidence="3 4" key="1">
    <citation type="journal article" date="2019" name="Int. J. Syst. Evol. Microbiol.">
        <title>The Global Catalogue of Microorganisms (GCM) 10K type strain sequencing project: providing services to taxonomists for standard genome sequencing and annotation.</title>
        <authorList>
            <consortium name="The Broad Institute Genomics Platform"/>
            <consortium name="The Broad Institute Genome Sequencing Center for Infectious Disease"/>
            <person name="Wu L."/>
            <person name="Ma J."/>
        </authorList>
    </citation>
    <scope>NUCLEOTIDE SEQUENCE [LARGE SCALE GENOMIC DNA]</scope>
    <source>
        <strain evidence="3 4">DSM 29988</strain>
    </source>
</reference>
<evidence type="ECO:0000313" key="4">
    <source>
        <dbReference type="Proteomes" id="UP001596481"/>
    </source>
</evidence>
<evidence type="ECO:0000256" key="1">
    <source>
        <dbReference type="SAM" id="MobiDB-lite"/>
    </source>
</evidence>
<dbReference type="AlphaFoldDB" id="A0ABD5Z9Y6"/>
<protein>
    <recommendedName>
        <fullName evidence="2">Ig-like domain-containing protein</fullName>
    </recommendedName>
</protein>
<feature type="domain" description="Ig-like" evidence="2">
    <location>
        <begin position="72"/>
        <end position="150"/>
    </location>
</feature>
<evidence type="ECO:0000313" key="3">
    <source>
        <dbReference type="EMBL" id="MFC7202011.1"/>
    </source>
</evidence>
<dbReference type="PROSITE" id="PS51257">
    <property type="entry name" value="PROKAR_LIPOPROTEIN"/>
    <property type="match status" value="1"/>
</dbReference>
<comment type="caution">
    <text evidence="3">The sequence shown here is derived from an EMBL/GenBank/DDBJ whole genome shotgun (WGS) entry which is preliminary data.</text>
</comment>
<feature type="region of interest" description="Disordered" evidence="1">
    <location>
        <begin position="21"/>
        <end position="75"/>
    </location>
</feature>
<dbReference type="EMBL" id="JBHTAA010000001">
    <property type="protein sequence ID" value="MFC7202011.1"/>
    <property type="molecule type" value="Genomic_DNA"/>
</dbReference>
<organism evidence="3 4">
    <name type="scientific">Haloferax namakaokahaiae</name>
    <dbReference type="NCBI Taxonomy" id="1748331"/>
    <lineage>
        <taxon>Archaea</taxon>
        <taxon>Methanobacteriati</taxon>
        <taxon>Methanobacteriota</taxon>
        <taxon>Stenosarchaea group</taxon>
        <taxon>Halobacteria</taxon>
        <taxon>Halobacteriales</taxon>
        <taxon>Haloferacaceae</taxon>
        <taxon>Haloferax</taxon>
    </lineage>
</organism>